<evidence type="ECO:0000313" key="3">
    <source>
        <dbReference type="EMBL" id="DAD33422.1"/>
    </source>
</evidence>
<organism evidence="3 4">
    <name type="scientific">Nelumbo nucifera</name>
    <name type="common">Sacred lotus</name>
    <dbReference type="NCBI Taxonomy" id="4432"/>
    <lineage>
        <taxon>Eukaryota</taxon>
        <taxon>Viridiplantae</taxon>
        <taxon>Streptophyta</taxon>
        <taxon>Embryophyta</taxon>
        <taxon>Tracheophyta</taxon>
        <taxon>Spermatophyta</taxon>
        <taxon>Magnoliopsida</taxon>
        <taxon>Proteales</taxon>
        <taxon>Nelumbonaceae</taxon>
        <taxon>Nelumbo</taxon>
    </lineage>
</organism>
<dbReference type="PANTHER" id="PTHR11240">
    <property type="entry name" value="RIBONUCLEASE T2"/>
    <property type="match status" value="1"/>
</dbReference>
<evidence type="ECO:0000256" key="1">
    <source>
        <dbReference type="ARBA" id="ARBA00007469"/>
    </source>
</evidence>
<dbReference type="SUPFAM" id="SSF55895">
    <property type="entry name" value="Ribonuclease Rh-like"/>
    <property type="match status" value="1"/>
</dbReference>
<dbReference type="EMBL" id="DUZY01000003">
    <property type="protein sequence ID" value="DAD33422.1"/>
    <property type="molecule type" value="Genomic_DNA"/>
</dbReference>
<evidence type="ECO:0000256" key="2">
    <source>
        <dbReference type="RuleBase" id="RU004328"/>
    </source>
</evidence>
<sequence length="237" mass="27227">MRHIFRQSKAGCCLPKTGEPDRDFFIRSLIPFSQNGKQLKKCSRSPFDKNEFSDLLDQLNLYWSNIKCPSNDGRFLWKSAWKTYGVCSALSQHDYFERALKLRSDDNMLSILGENGIIPTDYVDYSLIEVEEAINNEFEDAAAIRCSVDYKNGKSQLYEIYVCVDKYANKIIPLVEEVNALKYQMSDEALQQMPDFQGRIDVLNEIDCIDADLVVQIKSVACEMNSGEELTLHRVFV</sequence>
<dbReference type="Proteomes" id="UP000607653">
    <property type="component" value="Unassembled WGS sequence"/>
</dbReference>
<gene>
    <name evidence="3" type="ORF">HUJ06_012273</name>
</gene>
<proteinExistence type="inferred from homology"/>
<reference evidence="3 4" key="1">
    <citation type="journal article" date="2020" name="Mol. Biol. Evol.">
        <title>Distinct Expression and Methylation Patterns for Genes with Different Fates following a Single Whole-Genome Duplication in Flowering Plants.</title>
        <authorList>
            <person name="Shi T."/>
            <person name="Rahmani R.S."/>
            <person name="Gugger P.F."/>
            <person name="Wang M."/>
            <person name="Li H."/>
            <person name="Zhang Y."/>
            <person name="Li Z."/>
            <person name="Wang Q."/>
            <person name="Van de Peer Y."/>
            <person name="Marchal K."/>
            <person name="Chen J."/>
        </authorList>
    </citation>
    <scope>NUCLEOTIDE SEQUENCE [LARGE SCALE GENOMIC DNA]</scope>
    <source>
        <tissue evidence="3">Leaf</tissue>
    </source>
</reference>
<dbReference type="InterPro" id="IPR001568">
    <property type="entry name" value="RNase_T2-like"/>
</dbReference>
<dbReference type="GO" id="GO:0033897">
    <property type="term" value="F:ribonuclease T2 activity"/>
    <property type="evidence" value="ECO:0007669"/>
    <property type="project" value="InterPro"/>
</dbReference>
<comment type="similarity">
    <text evidence="1 2">Belongs to the RNase T2 family.</text>
</comment>
<dbReference type="Gene3D" id="3.90.730.10">
    <property type="entry name" value="Ribonuclease T2-like"/>
    <property type="match status" value="1"/>
</dbReference>
<keyword evidence="4" id="KW-1185">Reference proteome</keyword>
<dbReference type="Pfam" id="PF00445">
    <property type="entry name" value="Ribonuclease_T2"/>
    <property type="match status" value="1"/>
</dbReference>
<comment type="caution">
    <text evidence="3">The sequence shown here is derived from an EMBL/GenBank/DDBJ whole genome shotgun (WGS) entry which is preliminary data.</text>
</comment>
<dbReference type="GO" id="GO:0003723">
    <property type="term" value="F:RNA binding"/>
    <property type="evidence" value="ECO:0007669"/>
    <property type="project" value="InterPro"/>
</dbReference>
<dbReference type="AlphaFoldDB" id="A0A822YLL0"/>
<name>A0A822YLL0_NELNU</name>
<evidence type="ECO:0000313" key="4">
    <source>
        <dbReference type="Proteomes" id="UP000607653"/>
    </source>
</evidence>
<protein>
    <submittedName>
        <fullName evidence="3">Uncharacterized protein</fullName>
    </submittedName>
</protein>
<dbReference type="InterPro" id="IPR036430">
    <property type="entry name" value="RNase_T2-like_sf"/>
</dbReference>
<accession>A0A822YLL0</accession>
<dbReference type="PANTHER" id="PTHR11240:SF57">
    <property type="entry name" value="OS09G0538000 PROTEIN"/>
    <property type="match status" value="1"/>
</dbReference>